<organism evidence="1 2">
    <name type="scientific">Trichonephila clavipes</name>
    <name type="common">Golden silk orbweaver</name>
    <name type="synonym">Nephila clavipes</name>
    <dbReference type="NCBI Taxonomy" id="2585209"/>
    <lineage>
        <taxon>Eukaryota</taxon>
        <taxon>Metazoa</taxon>
        <taxon>Ecdysozoa</taxon>
        <taxon>Arthropoda</taxon>
        <taxon>Chelicerata</taxon>
        <taxon>Arachnida</taxon>
        <taxon>Araneae</taxon>
        <taxon>Araneomorphae</taxon>
        <taxon>Entelegynae</taxon>
        <taxon>Araneoidea</taxon>
        <taxon>Nephilidae</taxon>
        <taxon>Trichonephila</taxon>
    </lineage>
</organism>
<accession>A0A8X6REA2</accession>
<dbReference type="Proteomes" id="UP000887159">
    <property type="component" value="Unassembled WGS sequence"/>
</dbReference>
<sequence length="102" mass="12073">MTTNKLTNKFITISNKEKGAISNSEKEDRDWSRKRGDLVEQRPAEIGFGVRRRFADERRDDERRWRLRTRNNALERWQAEVVVDFSPAHPRSMEILCVILTA</sequence>
<name>A0A8X6REA2_TRICX</name>
<keyword evidence="2" id="KW-1185">Reference proteome</keyword>
<reference evidence="1" key="1">
    <citation type="submission" date="2020-08" db="EMBL/GenBank/DDBJ databases">
        <title>Multicomponent nature underlies the extraordinary mechanical properties of spider dragline silk.</title>
        <authorList>
            <person name="Kono N."/>
            <person name="Nakamura H."/>
            <person name="Mori M."/>
            <person name="Yoshida Y."/>
            <person name="Ohtoshi R."/>
            <person name="Malay A.D."/>
            <person name="Moran D.A.P."/>
            <person name="Tomita M."/>
            <person name="Numata K."/>
            <person name="Arakawa K."/>
        </authorList>
    </citation>
    <scope>NUCLEOTIDE SEQUENCE</scope>
</reference>
<proteinExistence type="predicted"/>
<gene>
    <name evidence="1" type="ORF">TNCV_3167981</name>
</gene>
<evidence type="ECO:0000313" key="2">
    <source>
        <dbReference type="Proteomes" id="UP000887159"/>
    </source>
</evidence>
<protein>
    <submittedName>
        <fullName evidence="1">Uncharacterized protein</fullName>
    </submittedName>
</protein>
<dbReference type="EMBL" id="BMAU01021105">
    <property type="protein sequence ID" value="GFX90967.1"/>
    <property type="molecule type" value="Genomic_DNA"/>
</dbReference>
<evidence type="ECO:0000313" key="1">
    <source>
        <dbReference type="EMBL" id="GFX90967.1"/>
    </source>
</evidence>
<comment type="caution">
    <text evidence="1">The sequence shown here is derived from an EMBL/GenBank/DDBJ whole genome shotgun (WGS) entry which is preliminary data.</text>
</comment>
<dbReference type="AlphaFoldDB" id="A0A8X6REA2"/>